<dbReference type="FunFam" id="3.40.50.300:FF:000367">
    <property type="entry name" value="ABC transporter G family member 24"/>
    <property type="match status" value="1"/>
</dbReference>
<evidence type="ECO:0000256" key="5">
    <source>
        <dbReference type="ARBA" id="ARBA00022741"/>
    </source>
</evidence>
<dbReference type="AlphaFoldDB" id="A0AAV3PHB0"/>
<evidence type="ECO:0000256" key="9">
    <source>
        <dbReference type="SAM" id="MobiDB-lite"/>
    </source>
</evidence>
<evidence type="ECO:0000313" key="13">
    <source>
        <dbReference type="Proteomes" id="UP001454036"/>
    </source>
</evidence>
<evidence type="ECO:0000256" key="6">
    <source>
        <dbReference type="ARBA" id="ARBA00022840"/>
    </source>
</evidence>
<feature type="compositionally biased region" description="Polar residues" evidence="9">
    <location>
        <begin position="401"/>
        <end position="422"/>
    </location>
</feature>
<dbReference type="InterPro" id="IPR017871">
    <property type="entry name" value="ABC_transporter-like_CS"/>
</dbReference>
<comment type="similarity">
    <text evidence="2">Belongs to the ABC transporter superfamily. ABCG family. Eye pigment precursor importer (TC 3.A.1.204) subfamily.</text>
</comment>
<dbReference type="GO" id="GO:0016020">
    <property type="term" value="C:membrane"/>
    <property type="evidence" value="ECO:0007669"/>
    <property type="project" value="UniProtKB-SubCell"/>
</dbReference>
<accession>A0AAV3PHB0</accession>
<dbReference type="Pfam" id="PF00005">
    <property type="entry name" value="ABC_tran"/>
    <property type="match status" value="1"/>
</dbReference>
<dbReference type="Gene3D" id="3.40.50.300">
    <property type="entry name" value="P-loop containing nucleotide triphosphate hydrolases"/>
    <property type="match status" value="1"/>
</dbReference>
<feature type="transmembrane region" description="Helical" evidence="10">
    <location>
        <begin position="903"/>
        <end position="922"/>
    </location>
</feature>
<dbReference type="InterPro" id="IPR003593">
    <property type="entry name" value="AAA+_ATPase"/>
</dbReference>
<feature type="transmembrane region" description="Helical" evidence="10">
    <location>
        <begin position="1010"/>
        <end position="1031"/>
    </location>
</feature>
<dbReference type="InterPro" id="IPR043926">
    <property type="entry name" value="ABCG_dom"/>
</dbReference>
<dbReference type="GO" id="GO:0016887">
    <property type="term" value="F:ATP hydrolysis activity"/>
    <property type="evidence" value="ECO:0007669"/>
    <property type="project" value="InterPro"/>
</dbReference>
<dbReference type="InterPro" id="IPR050352">
    <property type="entry name" value="ABCG_transporters"/>
</dbReference>
<keyword evidence="13" id="KW-1185">Reference proteome</keyword>
<evidence type="ECO:0000256" key="2">
    <source>
        <dbReference type="ARBA" id="ARBA00005814"/>
    </source>
</evidence>
<dbReference type="EMBL" id="BAABME010001627">
    <property type="protein sequence ID" value="GAA0150638.1"/>
    <property type="molecule type" value="Genomic_DNA"/>
</dbReference>
<evidence type="ECO:0000256" key="3">
    <source>
        <dbReference type="ARBA" id="ARBA00022448"/>
    </source>
</evidence>
<comment type="subcellular location">
    <subcellularLocation>
        <location evidence="1">Membrane</location>
        <topology evidence="1">Multi-pass membrane protein</topology>
    </subcellularLocation>
</comment>
<dbReference type="CDD" id="cd03213">
    <property type="entry name" value="ABCG_EPDR"/>
    <property type="match status" value="1"/>
</dbReference>
<keyword evidence="6 12" id="KW-0067">ATP-binding</keyword>
<feature type="region of interest" description="Disordered" evidence="9">
    <location>
        <begin position="823"/>
        <end position="843"/>
    </location>
</feature>
<dbReference type="InterPro" id="IPR027417">
    <property type="entry name" value="P-loop_NTPase"/>
</dbReference>
<dbReference type="Pfam" id="PF19055">
    <property type="entry name" value="ABC2_membrane_7"/>
    <property type="match status" value="1"/>
</dbReference>
<dbReference type="SMART" id="SM00382">
    <property type="entry name" value="AAA"/>
    <property type="match status" value="1"/>
</dbReference>
<comment type="caution">
    <text evidence="12">The sequence shown here is derived from an EMBL/GenBank/DDBJ whole genome shotgun (WGS) entry which is preliminary data.</text>
</comment>
<evidence type="ECO:0000256" key="7">
    <source>
        <dbReference type="ARBA" id="ARBA00022989"/>
    </source>
</evidence>
<evidence type="ECO:0000256" key="8">
    <source>
        <dbReference type="ARBA" id="ARBA00023136"/>
    </source>
</evidence>
<sequence>MLKSADFVVHDNNNLLIIALSYLLVISTAIDVPVPPRTNIPPAPPLPPIPLVPPPPLPPIANSTPEANDAARVFQETVFQRFMAILEAKKTDIAKNFSYCIEDANREFDASFNFSANKQFMSTCLDSTNGDALQRICTSAEIIFYFQGLMSGVPSNYLKPNINCNLSSWNDGCEPGWSCRVATEDLAELSSTHIPPRATSCQPCCEGFFCPYGLTCMMPCPLGAYCPIANLNEGTGVCQPYKYQLPPGLVNHTCGGADRWADYVTGRELFCPPGFYCPTTTQKLPCTKGHYCRAGSTKMLKCLDLAICEKPADDNQNIKAYGLLCFAAIMFVLIFIYNCSDQALSYRERRKSKKREKAAQTARETVHTQATWKTAKEVIQSQLSRTFSRKRSSREFPRNGSEATRSTLPPESISAINGNSARPGSGASLPPGLEGHKRDANLTKIEIKEEPESEDSFNVDGGDIPLKKQQLKNSQVKGKHRKTTSQIFRYAYGQIEKEKYFQEQNRNLSYSGVLSMASDEIELRKRAPIEIVFKDLTLTLKGKKKHLLRNVTGKLCPGRVTAVMGPSGAGKTTFLSALTGRATGCRTTGLVFINGEKASMKSYKKIIGFVPQDDIVHGNLTVEENLWFSASCRLPVDLPKPEKVLVLERVVESLGLQSVRDSLVGTVEKRGISGGQRKRVNVGLEMVMEPSLLILDEPTSGLDSASSLLLMRALRREAAEGVNIALVVHQPSYALFSMFDDFILLAKGGLTAYHGPVNKVEEYFSGMGIHVPERVNPPDHYIDVVEGMVKSESGVNYKDLPLRWMMHNGYEVPPDMLEAARASASSIEDGSAPGPSTPVSDEGKFTEELWGDVKYNVERKKDELQYKVDRSKDLSNRKTPGLLRQYRYFLGRLGKQRLREARLLAMDFLILLLCGLCLGTLAKMSDETFGAKGYLYTVIAISLLSKIGALRSFSTDKLHYWRESASGMNSLAYFLAKDTIDHVNTIVKPAVYLSMFYFFNSPRSSIWDNYIVLLALVYCVTGIAYVLAIYFESGQAQLWSVLLPVVLTLVANQDGDRIISKIGDFTYSKWALEAFTIANAKRYEGVWLITRCGLLKQKDYNLWHWLPCLGYLVGTGIASRVIAFFCLVTFQKK</sequence>
<dbReference type="GO" id="GO:0140359">
    <property type="term" value="F:ABC-type transporter activity"/>
    <property type="evidence" value="ECO:0007669"/>
    <property type="project" value="InterPro"/>
</dbReference>
<evidence type="ECO:0000256" key="10">
    <source>
        <dbReference type="SAM" id="Phobius"/>
    </source>
</evidence>
<dbReference type="PROSITE" id="PS50893">
    <property type="entry name" value="ABC_TRANSPORTER_2"/>
    <property type="match status" value="1"/>
</dbReference>
<reference evidence="12 13" key="1">
    <citation type="submission" date="2024-01" db="EMBL/GenBank/DDBJ databases">
        <title>The complete chloroplast genome sequence of Lithospermum erythrorhizon: insights into the phylogenetic relationship among Boraginaceae species and the maternal lineages of purple gromwells.</title>
        <authorList>
            <person name="Okada T."/>
            <person name="Watanabe K."/>
        </authorList>
    </citation>
    <scope>NUCLEOTIDE SEQUENCE [LARGE SCALE GENOMIC DNA]</scope>
</reference>
<name>A0AAV3PHB0_LITER</name>
<dbReference type="SUPFAM" id="SSF52540">
    <property type="entry name" value="P-loop containing nucleoside triphosphate hydrolases"/>
    <property type="match status" value="1"/>
</dbReference>
<dbReference type="InterPro" id="IPR003439">
    <property type="entry name" value="ABC_transporter-like_ATP-bd"/>
</dbReference>
<feature type="transmembrane region" description="Helical" evidence="10">
    <location>
        <begin position="320"/>
        <end position="340"/>
    </location>
</feature>
<evidence type="ECO:0000256" key="1">
    <source>
        <dbReference type="ARBA" id="ARBA00004141"/>
    </source>
</evidence>
<dbReference type="PANTHER" id="PTHR48041">
    <property type="entry name" value="ABC TRANSPORTER G FAMILY MEMBER 28"/>
    <property type="match status" value="1"/>
</dbReference>
<keyword evidence="5" id="KW-0547">Nucleotide-binding</keyword>
<keyword evidence="4 10" id="KW-0812">Transmembrane</keyword>
<dbReference type="GO" id="GO:0005524">
    <property type="term" value="F:ATP binding"/>
    <property type="evidence" value="ECO:0007669"/>
    <property type="project" value="UniProtKB-KW"/>
</dbReference>
<dbReference type="Proteomes" id="UP001454036">
    <property type="component" value="Unassembled WGS sequence"/>
</dbReference>
<feature type="region of interest" description="Disordered" evidence="9">
    <location>
        <begin position="384"/>
        <end position="438"/>
    </location>
</feature>
<evidence type="ECO:0000259" key="11">
    <source>
        <dbReference type="PROSITE" id="PS50893"/>
    </source>
</evidence>
<keyword evidence="3" id="KW-0813">Transport</keyword>
<feature type="domain" description="ABC transporter" evidence="11">
    <location>
        <begin position="531"/>
        <end position="772"/>
    </location>
</feature>
<keyword evidence="7 10" id="KW-1133">Transmembrane helix</keyword>
<feature type="transmembrane region" description="Helical" evidence="10">
    <location>
        <begin position="1109"/>
        <end position="1130"/>
    </location>
</feature>
<organism evidence="12 13">
    <name type="scientific">Lithospermum erythrorhizon</name>
    <name type="common">Purple gromwell</name>
    <name type="synonym">Lithospermum officinale var. erythrorhizon</name>
    <dbReference type="NCBI Taxonomy" id="34254"/>
    <lineage>
        <taxon>Eukaryota</taxon>
        <taxon>Viridiplantae</taxon>
        <taxon>Streptophyta</taxon>
        <taxon>Embryophyta</taxon>
        <taxon>Tracheophyta</taxon>
        <taxon>Spermatophyta</taxon>
        <taxon>Magnoliopsida</taxon>
        <taxon>eudicotyledons</taxon>
        <taxon>Gunneridae</taxon>
        <taxon>Pentapetalae</taxon>
        <taxon>asterids</taxon>
        <taxon>lamiids</taxon>
        <taxon>Boraginales</taxon>
        <taxon>Boraginaceae</taxon>
        <taxon>Boraginoideae</taxon>
        <taxon>Lithospermeae</taxon>
        <taxon>Lithospermum</taxon>
    </lineage>
</organism>
<gene>
    <name evidence="12" type="ORF">LIER_09534</name>
</gene>
<dbReference type="PANTHER" id="PTHR48041:SF124">
    <property type="entry name" value="ABC TRANSPORTER G FAMILY MEMBER 28-LIKE"/>
    <property type="match status" value="1"/>
</dbReference>
<proteinExistence type="inferred from homology"/>
<protein>
    <submittedName>
        <fullName evidence="12">ATP-binding cassette</fullName>
    </submittedName>
</protein>
<evidence type="ECO:0000256" key="4">
    <source>
        <dbReference type="ARBA" id="ARBA00022692"/>
    </source>
</evidence>
<evidence type="ECO:0000313" key="12">
    <source>
        <dbReference type="EMBL" id="GAA0150638.1"/>
    </source>
</evidence>
<dbReference type="PROSITE" id="PS00211">
    <property type="entry name" value="ABC_TRANSPORTER_1"/>
    <property type="match status" value="1"/>
</dbReference>
<keyword evidence="8 10" id="KW-0472">Membrane</keyword>